<dbReference type="EMBL" id="AMQN01004460">
    <property type="status" value="NOT_ANNOTATED_CDS"/>
    <property type="molecule type" value="Genomic_DNA"/>
</dbReference>
<organism evidence="12">
    <name type="scientific">Capitella teleta</name>
    <name type="common">Polychaete worm</name>
    <dbReference type="NCBI Taxonomy" id="283909"/>
    <lineage>
        <taxon>Eukaryota</taxon>
        <taxon>Metazoa</taxon>
        <taxon>Spiralia</taxon>
        <taxon>Lophotrochozoa</taxon>
        <taxon>Annelida</taxon>
        <taxon>Polychaeta</taxon>
        <taxon>Sedentaria</taxon>
        <taxon>Scolecida</taxon>
        <taxon>Capitellidae</taxon>
        <taxon>Capitella</taxon>
    </lineage>
</organism>
<dbReference type="OrthoDB" id="429813at2759"/>
<dbReference type="InterPro" id="IPR026055">
    <property type="entry name" value="FAR"/>
</dbReference>
<evidence type="ECO:0000256" key="2">
    <source>
        <dbReference type="ARBA" id="ARBA00005928"/>
    </source>
</evidence>
<reference evidence="13" key="3">
    <citation type="submission" date="2015-06" db="UniProtKB">
        <authorList>
            <consortium name="EnsemblMetazoa"/>
        </authorList>
    </citation>
    <scope>IDENTIFICATION</scope>
</reference>
<dbReference type="AlphaFoldDB" id="R7VJ86"/>
<dbReference type="InterPro" id="IPR033640">
    <property type="entry name" value="FAR_C"/>
</dbReference>
<proteinExistence type="inferred from homology"/>
<evidence type="ECO:0000313" key="14">
    <source>
        <dbReference type="Proteomes" id="UP000014760"/>
    </source>
</evidence>
<evidence type="ECO:0000256" key="4">
    <source>
        <dbReference type="ARBA" id="ARBA00022692"/>
    </source>
</evidence>
<feature type="domain" description="Fatty acyl-CoA reductase C-terminal" evidence="10">
    <location>
        <begin position="357"/>
        <end position="448"/>
    </location>
</feature>
<keyword evidence="5" id="KW-1133">Transmembrane helix</keyword>
<keyword evidence="6 9" id="KW-0443">Lipid metabolism</keyword>
<dbReference type="EnsemblMetazoa" id="CapteT228509">
    <property type="protein sequence ID" value="CapteP228509"/>
    <property type="gene ID" value="CapteG228509"/>
</dbReference>
<evidence type="ECO:0000259" key="11">
    <source>
        <dbReference type="Pfam" id="PF07993"/>
    </source>
</evidence>
<keyword evidence="9" id="KW-0521">NADP</keyword>
<dbReference type="HOGENOM" id="CLU_024661_0_2_1"/>
<name>R7VJ86_CAPTE</name>
<feature type="domain" description="Thioester reductase (TE)" evidence="11">
    <location>
        <begin position="15"/>
        <end position="285"/>
    </location>
</feature>
<dbReference type="GO" id="GO:0035336">
    <property type="term" value="P:long-chain fatty-acyl-CoA metabolic process"/>
    <property type="evidence" value="ECO:0007669"/>
    <property type="project" value="TreeGrafter"/>
</dbReference>
<dbReference type="Pfam" id="PF03015">
    <property type="entry name" value="Sterile"/>
    <property type="match status" value="1"/>
</dbReference>
<dbReference type="SUPFAM" id="SSF51735">
    <property type="entry name" value="NAD(P)-binding Rossmann-fold domains"/>
    <property type="match status" value="1"/>
</dbReference>
<evidence type="ECO:0000313" key="13">
    <source>
        <dbReference type="EnsemblMetazoa" id="CapteP228509"/>
    </source>
</evidence>
<dbReference type="CDD" id="cd05236">
    <property type="entry name" value="FAR-N_SDR_e"/>
    <property type="match status" value="1"/>
</dbReference>
<comment type="function">
    <text evidence="9">Catalyzes the reduction of fatty acyl-CoA to fatty alcohols.</text>
</comment>
<comment type="subcellular location">
    <subcellularLocation>
        <location evidence="1">Membrane</location>
        <topology evidence="1">Multi-pass membrane protein</topology>
    </subcellularLocation>
</comment>
<evidence type="ECO:0000256" key="1">
    <source>
        <dbReference type="ARBA" id="ARBA00004141"/>
    </source>
</evidence>
<dbReference type="PANTHER" id="PTHR11011:SF116">
    <property type="entry name" value="FATTY ACYL-COA REDUCTASE CG5065-RELATED"/>
    <property type="match status" value="1"/>
</dbReference>
<dbReference type="GO" id="GO:0005777">
    <property type="term" value="C:peroxisome"/>
    <property type="evidence" value="ECO:0007669"/>
    <property type="project" value="TreeGrafter"/>
</dbReference>
<dbReference type="InterPro" id="IPR013120">
    <property type="entry name" value="FAR_NAD-bd"/>
</dbReference>
<keyword evidence="9" id="KW-0560">Oxidoreductase</keyword>
<dbReference type="OMA" id="NCILKHF"/>
<keyword evidence="4" id="KW-0812">Transmembrane</keyword>
<accession>R7VJ86</accession>
<dbReference type="CDD" id="cd09071">
    <property type="entry name" value="FAR_C"/>
    <property type="match status" value="1"/>
</dbReference>
<dbReference type="GO" id="GO:0102965">
    <property type="term" value="F:alcohol-forming long-chain fatty acyl-CoA reductase activity"/>
    <property type="evidence" value="ECO:0007669"/>
    <property type="project" value="UniProtKB-EC"/>
</dbReference>
<dbReference type="GO" id="GO:0016020">
    <property type="term" value="C:membrane"/>
    <property type="evidence" value="ECO:0007669"/>
    <property type="project" value="UniProtKB-SubCell"/>
</dbReference>
<reference evidence="14" key="1">
    <citation type="submission" date="2012-12" db="EMBL/GenBank/DDBJ databases">
        <authorList>
            <person name="Hellsten U."/>
            <person name="Grimwood J."/>
            <person name="Chapman J.A."/>
            <person name="Shapiro H."/>
            <person name="Aerts A."/>
            <person name="Otillar R.P."/>
            <person name="Terry A.Y."/>
            <person name="Boore J.L."/>
            <person name="Simakov O."/>
            <person name="Marletaz F."/>
            <person name="Cho S.-J."/>
            <person name="Edsinger-Gonzales E."/>
            <person name="Havlak P."/>
            <person name="Kuo D.-H."/>
            <person name="Larsson T."/>
            <person name="Lv J."/>
            <person name="Arendt D."/>
            <person name="Savage R."/>
            <person name="Osoegawa K."/>
            <person name="de Jong P."/>
            <person name="Lindberg D.R."/>
            <person name="Seaver E.C."/>
            <person name="Weisblat D.A."/>
            <person name="Putnam N.H."/>
            <person name="Grigoriev I.V."/>
            <person name="Rokhsar D.S."/>
        </authorList>
    </citation>
    <scope>NUCLEOTIDE SEQUENCE</scope>
    <source>
        <strain evidence="14">I ESC-2004</strain>
    </source>
</reference>
<sequence>MTSIPDFFNGRSLFITGVTGFMGKVLLEKLLRSCPEIRMIYVLIRPKRGVDAQVRLEKVLDSKLFLSLSETNPDFKSRVFAMEGDILDENLGLSDDNIEMLRKEVSIVFHSAATVRFDEPLRLAVRMNVIGLRHMIRVCHKLNKLECLVHISTAYANCDREDISEAVYEPPMSPEKLIEATEWMDDEVLDTLTPYLIHPRPNTYTYTKAMAEYLLVQECGDIPCAIVRPSIVGPSWKEPMPGWVDNFNGPSGLLAAIGKGILRVMMGDVNAVADLIPVDICVNLIITAAWSTAIDRPSTIPVYNCTTGQTNPLTWGTLETASYEFYMKHPLNNPIRIPDPKFTNSRIYKFFHVYLDHYLPAYFLDLMAKISGQKPQLLRMQSKLWRSILTLEYFTSHQWNFSCDNTNELSTHLVQSDREDFDFDVSKIYWPTYLENYCLGVKQYALREDLAGVPKARKQMNRLVQLSRLFKVFMFIVTWKVLMTRVKVMRDLWQFLLTSVLGLAKRFQGLSQKLSISN</sequence>
<evidence type="ECO:0000313" key="12">
    <source>
        <dbReference type="EMBL" id="ELU15810.1"/>
    </source>
</evidence>
<evidence type="ECO:0000256" key="5">
    <source>
        <dbReference type="ARBA" id="ARBA00022989"/>
    </source>
</evidence>
<dbReference type="Pfam" id="PF07993">
    <property type="entry name" value="NAD_binding_4"/>
    <property type="match status" value="1"/>
</dbReference>
<dbReference type="FunCoup" id="R7VJ86">
    <property type="interactions" value="299"/>
</dbReference>
<comment type="catalytic activity">
    <reaction evidence="8 9">
        <text>a long-chain fatty acyl-CoA + 2 NADPH + 2 H(+) = a long-chain primary fatty alcohol + 2 NADP(+) + CoA</text>
        <dbReference type="Rhea" id="RHEA:52716"/>
        <dbReference type="ChEBI" id="CHEBI:15378"/>
        <dbReference type="ChEBI" id="CHEBI:57287"/>
        <dbReference type="ChEBI" id="CHEBI:57783"/>
        <dbReference type="ChEBI" id="CHEBI:58349"/>
        <dbReference type="ChEBI" id="CHEBI:77396"/>
        <dbReference type="ChEBI" id="CHEBI:83139"/>
        <dbReference type="EC" id="1.2.1.84"/>
    </reaction>
</comment>
<evidence type="ECO:0000259" key="10">
    <source>
        <dbReference type="Pfam" id="PF03015"/>
    </source>
</evidence>
<evidence type="ECO:0000256" key="6">
    <source>
        <dbReference type="ARBA" id="ARBA00023098"/>
    </source>
</evidence>
<evidence type="ECO:0000256" key="8">
    <source>
        <dbReference type="ARBA" id="ARBA00052530"/>
    </source>
</evidence>
<evidence type="ECO:0000256" key="3">
    <source>
        <dbReference type="ARBA" id="ARBA00022516"/>
    </source>
</evidence>
<gene>
    <name evidence="12" type="ORF">CAPTEDRAFT_228509</name>
</gene>
<keyword evidence="3 9" id="KW-0444">Lipid biosynthesis</keyword>
<protein>
    <recommendedName>
        <fullName evidence="9">Fatty acyl-CoA reductase</fullName>
        <ecNumber evidence="9">1.2.1.84</ecNumber>
    </recommendedName>
</protein>
<dbReference type="Proteomes" id="UP000014760">
    <property type="component" value="Unassembled WGS sequence"/>
</dbReference>
<comment type="similarity">
    <text evidence="2 9">Belongs to the fatty acyl-CoA reductase family.</text>
</comment>
<dbReference type="InterPro" id="IPR036291">
    <property type="entry name" value="NAD(P)-bd_dom_sf"/>
</dbReference>
<dbReference type="EC" id="1.2.1.84" evidence="9"/>
<keyword evidence="14" id="KW-1185">Reference proteome</keyword>
<dbReference type="EMBL" id="KB293569">
    <property type="protein sequence ID" value="ELU15810.1"/>
    <property type="molecule type" value="Genomic_DNA"/>
</dbReference>
<dbReference type="GO" id="GO:0080019">
    <property type="term" value="F:alcohol-forming very long-chain fatty acyl-CoA reductase activity"/>
    <property type="evidence" value="ECO:0007669"/>
    <property type="project" value="InterPro"/>
</dbReference>
<dbReference type="PANTHER" id="PTHR11011">
    <property type="entry name" value="MALE STERILITY PROTEIN 2-RELATED"/>
    <property type="match status" value="1"/>
</dbReference>
<evidence type="ECO:0000256" key="7">
    <source>
        <dbReference type="ARBA" id="ARBA00023136"/>
    </source>
</evidence>
<reference evidence="12 14" key="2">
    <citation type="journal article" date="2013" name="Nature">
        <title>Insights into bilaterian evolution from three spiralian genomes.</title>
        <authorList>
            <person name="Simakov O."/>
            <person name="Marletaz F."/>
            <person name="Cho S.J."/>
            <person name="Edsinger-Gonzales E."/>
            <person name="Havlak P."/>
            <person name="Hellsten U."/>
            <person name="Kuo D.H."/>
            <person name="Larsson T."/>
            <person name="Lv J."/>
            <person name="Arendt D."/>
            <person name="Savage R."/>
            <person name="Osoegawa K."/>
            <person name="de Jong P."/>
            <person name="Grimwood J."/>
            <person name="Chapman J.A."/>
            <person name="Shapiro H."/>
            <person name="Aerts A."/>
            <person name="Otillar R.P."/>
            <person name="Terry A.Y."/>
            <person name="Boore J.L."/>
            <person name="Grigoriev I.V."/>
            <person name="Lindberg D.R."/>
            <person name="Seaver E.C."/>
            <person name="Weisblat D.A."/>
            <person name="Putnam N.H."/>
            <person name="Rokhsar D.S."/>
        </authorList>
    </citation>
    <scope>NUCLEOTIDE SEQUENCE</scope>
    <source>
        <strain evidence="12 14">I ESC-2004</strain>
    </source>
</reference>
<keyword evidence="7" id="KW-0472">Membrane</keyword>
<dbReference type="Gene3D" id="3.40.50.720">
    <property type="entry name" value="NAD(P)-binding Rossmann-like Domain"/>
    <property type="match status" value="1"/>
</dbReference>
<dbReference type="STRING" id="283909.R7VJ86"/>
<dbReference type="FunFam" id="3.40.50.720:FF:000143">
    <property type="entry name" value="Fatty acyl-CoA reductase"/>
    <property type="match status" value="1"/>
</dbReference>
<evidence type="ECO:0000256" key="9">
    <source>
        <dbReference type="RuleBase" id="RU363097"/>
    </source>
</evidence>